<name>A0A8H5EHI0_FUSOX</name>
<dbReference type="PANTHER" id="PTHR31845:SF34">
    <property type="entry name" value="TRANSCRIPTIONAL ACTIVATOR OF PROTEASES PRTT"/>
    <property type="match status" value="1"/>
</dbReference>
<evidence type="ECO:0000256" key="1">
    <source>
        <dbReference type="ARBA" id="ARBA00004123"/>
    </source>
</evidence>
<evidence type="ECO:0008006" key="10">
    <source>
        <dbReference type="Google" id="ProtNLM"/>
    </source>
</evidence>
<dbReference type="InterPro" id="IPR051089">
    <property type="entry name" value="prtT"/>
</dbReference>
<comment type="caution">
    <text evidence="8">The sequence shown here is derived from an EMBL/GenBank/DDBJ whole genome shotgun (WGS) entry which is preliminary data.</text>
</comment>
<dbReference type="EMBL" id="JAAFOW010001386">
    <property type="protein sequence ID" value="KAF5260900.1"/>
    <property type="molecule type" value="Genomic_DNA"/>
</dbReference>
<keyword evidence="7" id="KW-0539">Nucleus</keyword>
<dbReference type="CDD" id="cd12148">
    <property type="entry name" value="fungal_TF_MHR"/>
    <property type="match status" value="1"/>
</dbReference>
<organism evidence="8 9">
    <name type="scientific">Fusarium oxysporum</name>
    <name type="common">Fusarium vascular wilt</name>
    <dbReference type="NCBI Taxonomy" id="5507"/>
    <lineage>
        <taxon>Eukaryota</taxon>
        <taxon>Fungi</taxon>
        <taxon>Dikarya</taxon>
        <taxon>Ascomycota</taxon>
        <taxon>Pezizomycotina</taxon>
        <taxon>Sordariomycetes</taxon>
        <taxon>Hypocreomycetidae</taxon>
        <taxon>Hypocreales</taxon>
        <taxon>Nectriaceae</taxon>
        <taxon>Fusarium</taxon>
        <taxon>Fusarium oxysporum species complex</taxon>
    </lineage>
</organism>
<protein>
    <recommendedName>
        <fullName evidence="10">Transcription factor domain-containing protein</fullName>
    </recommendedName>
</protein>
<evidence type="ECO:0000313" key="8">
    <source>
        <dbReference type="EMBL" id="KAF5260900.1"/>
    </source>
</evidence>
<comment type="subcellular location">
    <subcellularLocation>
        <location evidence="1">Nucleus</location>
    </subcellularLocation>
</comment>
<reference evidence="8" key="1">
    <citation type="submission" date="2020-02" db="EMBL/GenBank/DDBJ databases">
        <title>Identification and distribution of gene clusters putatively required for synthesis of sphingolipid metabolism inhibitors in phylogenetically diverse species of the filamentous fungus Fusarium.</title>
        <authorList>
            <person name="Kim H.-S."/>
            <person name="Busman M."/>
            <person name="Brown D.W."/>
            <person name="Divon H."/>
            <person name="Uhlig S."/>
            <person name="Proctor R.H."/>
        </authorList>
    </citation>
    <scope>NUCLEOTIDE SEQUENCE [LARGE SCALE GENOMIC DNA]</scope>
    <source>
        <strain evidence="8">NRRL 39464</strain>
    </source>
</reference>
<dbReference type="AlphaFoldDB" id="A0A8H5EHI0"/>
<dbReference type="GO" id="GO:0046872">
    <property type="term" value="F:metal ion binding"/>
    <property type="evidence" value="ECO:0007669"/>
    <property type="project" value="UniProtKB-KW"/>
</dbReference>
<evidence type="ECO:0000313" key="9">
    <source>
        <dbReference type="Proteomes" id="UP000558688"/>
    </source>
</evidence>
<dbReference type="PANTHER" id="PTHR31845">
    <property type="entry name" value="FINGER DOMAIN PROTEIN, PUTATIVE-RELATED"/>
    <property type="match status" value="1"/>
</dbReference>
<keyword evidence="5" id="KW-0238">DNA-binding</keyword>
<keyword evidence="6" id="KW-0804">Transcription</keyword>
<dbReference type="GO" id="GO:0000981">
    <property type="term" value="F:DNA-binding transcription factor activity, RNA polymerase II-specific"/>
    <property type="evidence" value="ECO:0007669"/>
    <property type="project" value="TreeGrafter"/>
</dbReference>
<accession>A0A8H5EHI0</accession>
<evidence type="ECO:0000256" key="7">
    <source>
        <dbReference type="ARBA" id="ARBA00023242"/>
    </source>
</evidence>
<keyword evidence="3" id="KW-0862">Zinc</keyword>
<dbReference type="Proteomes" id="UP000558688">
    <property type="component" value="Unassembled WGS sequence"/>
</dbReference>
<gene>
    <name evidence="8" type="ORF">FOXYS1_8431</name>
</gene>
<keyword evidence="4" id="KW-0805">Transcription regulation</keyword>
<dbReference type="GO" id="GO:0005634">
    <property type="term" value="C:nucleus"/>
    <property type="evidence" value="ECO:0007669"/>
    <property type="project" value="UniProtKB-SubCell"/>
</dbReference>
<evidence type="ECO:0000256" key="5">
    <source>
        <dbReference type="ARBA" id="ARBA00023125"/>
    </source>
</evidence>
<proteinExistence type="predicted"/>
<evidence type="ECO:0000256" key="4">
    <source>
        <dbReference type="ARBA" id="ARBA00023015"/>
    </source>
</evidence>
<evidence type="ECO:0000256" key="3">
    <source>
        <dbReference type="ARBA" id="ARBA00022833"/>
    </source>
</evidence>
<sequence length="944" mass="107005">MELVCVARPYLNDAPWTLTAIDARSHHPLERLERTVSALVDKLDSKLDEIAGSSNLDRASVVEVPVPSAELDPAPVFLIRDAATDAGVHSPEQAITQTGPQSDVISTGLVSLQTAYSLLGLFHVHYGRWVRFPEDVPTDKLLLQVRKSPLLLCSIFLISVRHTSQNLADRLAPRLFEESKRLITTSLLEVPQTLEFFQAVLILSLWSTTIGQVPLSIDSWLLTGYAIQQALASPHFLEVIRPGSSQHIDDSLDAWCLWNHLCVAHLQYCVGTRRHSLLTQAQVDQCVNFIQSNEVNNYEARMGAEVQLYWIIYNKCGIAQSDLAGTKLALQAWQQDWMILFNEPRSQFLQMGFHFAHLLAHCQSLKSPKSVMHSSVLKEMIKHSKIIINLAIDTTDDRTRHLTDHIYHILSFSALTLCRIVHTYESKLRAANYDTTELDNLVFKLVNWFKTIGLPCHAAHILGDIVHAQFQKLRPDFQPSTPIVPGALSENPGVIYNAEELLLPPDLSFLYPNFIGSEMFDADGGLESWPEWAQSPLPTHHKATSKMDRLAPEIISSIISHLVPYEYFSPAKFYDETRPPIRCLAHLAALCRCWQPLIEEASFRELELNPESVSYAIENNILTPRRLSYIRRLDYSFPSADEAHPPTVGPEIDTGFLPLLQLLAQIPLQEEPLVELLVSVPSVFPRGPEYLSKLEDHVQDNLEDLNPCLPEVPMINHFRFNSGFNRFFYSPRSICLIAVNERNELARSLHGLPSSIHRFDLDYYVRPTLLKDAMSSTPTEEDVLSRELCRFSQRKGLEDFSFEGSIEPTIFWPSKSDTAEEPRWPSLKAFGLTPHEVSPSGKRLIFHRSRRMYPVDDVVNEYFVAAARCVSRMPKAEYLSIELKDTWYPTFVFCTGYPHDPDEPILRLSGGGGSAISEETEKEWRKTVGIHNLEFSMEVDEEQD</sequence>
<dbReference type="GO" id="GO:0000976">
    <property type="term" value="F:transcription cis-regulatory region binding"/>
    <property type="evidence" value="ECO:0007669"/>
    <property type="project" value="TreeGrafter"/>
</dbReference>
<keyword evidence="2" id="KW-0479">Metal-binding</keyword>
<evidence type="ECO:0000256" key="6">
    <source>
        <dbReference type="ARBA" id="ARBA00023163"/>
    </source>
</evidence>
<evidence type="ECO:0000256" key="2">
    <source>
        <dbReference type="ARBA" id="ARBA00022723"/>
    </source>
</evidence>